<feature type="compositionally biased region" description="Acidic residues" evidence="2">
    <location>
        <begin position="108"/>
        <end position="133"/>
    </location>
</feature>
<dbReference type="InterPro" id="IPR035979">
    <property type="entry name" value="RBD_domain_sf"/>
</dbReference>
<evidence type="ECO:0000259" key="3">
    <source>
        <dbReference type="PROSITE" id="PS50102"/>
    </source>
</evidence>
<gene>
    <name evidence="4" type="ORF">OSTLU_13577</name>
</gene>
<dbReference type="RefSeq" id="XP_001415384.1">
    <property type="nucleotide sequence ID" value="XM_001415347.1"/>
</dbReference>
<dbReference type="Pfam" id="PF09962">
    <property type="entry name" value="DUF2196"/>
    <property type="match status" value="1"/>
</dbReference>
<dbReference type="InterPro" id="IPR019240">
    <property type="entry name" value="DUF2196"/>
</dbReference>
<feature type="compositionally biased region" description="Basic and acidic residues" evidence="2">
    <location>
        <begin position="226"/>
        <end position="235"/>
    </location>
</feature>
<evidence type="ECO:0000313" key="5">
    <source>
        <dbReference type="Proteomes" id="UP000001568"/>
    </source>
</evidence>
<dbReference type="AlphaFoldDB" id="A4RQG6"/>
<name>A4RQG6_OSTLU</name>
<dbReference type="InterPro" id="IPR012677">
    <property type="entry name" value="Nucleotide-bd_a/b_plait_sf"/>
</dbReference>
<feature type="region of interest" description="Disordered" evidence="2">
    <location>
        <begin position="226"/>
        <end position="259"/>
    </location>
</feature>
<protein>
    <recommendedName>
        <fullName evidence="3">RRM domain-containing protein</fullName>
    </recommendedName>
</protein>
<keyword evidence="5" id="KW-1185">Reference proteome</keyword>
<dbReference type="OMA" id="GYMFIEC"/>
<dbReference type="GO" id="GO:0003723">
    <property type="term" value="F:RNA binding"/>
    <property type="evidence" value="ECO:0007669"/>
    <property type="project" value="UniProtKB-UniRule"/>
</dbReference>
<evidence type="ECO:0000313" key="4">
    <source>
        <dbReference type="EMBL" id="ABO93676.1"/>
    </source>
</evidence>
<dbReference type="OrthoDB" id="20105at2759"/>
<dbReference type="HOGENOM" id="CLU_714539_0_0_1"/>
<dbReference type="SUPFAM" id="SSF54928">
    <property type="entry name" value="RNA-binding domain, RBD"/>
    <property type="match status" value="1"/>
</dbReference>
<dbReference type="Pfam" id="PF00076">
    <property type="entry name" value="RRM_1"/>
    <property type="match status" value="1"/>
</dbReference>
<dbReference type="Proteomes" id="UP000001568">
    <property type="component" value="Chromosome 1"/>
</dbReference>
<dbReference type="Gene3D" id="3.30.70.330">
    <property type="match status" value="1"/>
</dbReference>
<proteinExistence type="predicted"/>
<dbReference type="InterPro" id="IPR000504">
    <property type="entry name" value="RRM_dom"/>
</dbReference>
<accession>A4RQG6</accession>
<evidence type="ECO:0000256" key="2">
    <source>
        <dbReference type="SAM" id="MobiDB-lite"/>
    </source>
</evidence>
<feature type="domain" description="RRM" evidence="3">
    <location>
        <begin position="156"/>
        <end position="232"/>
    </location>
</feature>
<dbReference type="KEGG" id="olu:OSTLU_13577"/>
<organism evidence="4 5">
    <name type="scientific">Ostreococcus lucimarinus (strain CCE9901)</name>
    <dbReference type="NCBI Taxonomy" id="436017"/>
    <lineage>
        <taxon>Eukaryota</taxon>
        <taxon>Viridiplantae</taxon>
        <taxon>Chlorophyta</taxon>
        <taxon>Mamiellophyceae</taxon>
        <taxon>Mamiellales</taxon>
        <taxon>Bathycoccaceae</taxon>
        <taxon>Ostreococcus</taxon>
    </lineage>
</organism>
<sequence length="387" mass="42334">MALAARRAPPRALVAPRARARLARASVRASRAPAVDDDARFGRRRDALALGDVVEVRLVRRPGASAGDAATAVGEISDFVTNSSFHADGIKVRLKSGEIGRVTRARWDDEDDEDEVHEDEDEYEDEDEDEDEDARQTSSSAATTSNGGERAGEALRTAYVSGVSKSSSAADVKALASGLPGVKNVRVPVRGGSHMGYMFIECADGDGMRGVIEALHGREFHGKALVAERAKEDPKPKKKKPKTDAASAKLKTKKTKTRAELEAEAAARRILDARAQMEADALLELERAKRRRERELEVRERELEVQRALDLDRERRARNLLERRAAAAQARAERARAAADARESALSAARALGDVRIDPSWRPRADALRETLARLRVDADDGRPSRS</sequence>
<evidence type="ECO:0000256" key="1">
    <source>
        <dbReference type="PROSITE-ProRule" id="PRU00176"/>
    </source>
</evidence>
<dbReference type="GeneID" id="4999459"/>
<reference evidence="4 5" key="1">
    <citation type="journal article" date="2007" name="Proc. Natl. Acad. Sci. U.S.A.">
        <title>The tiny eukaryote Ostreococcus provides genomic insights into the paradox of plankton speciation.</title>
        <authorList>
            <person name="Palenik B."/>
            <person name="Grimwood J."/>
            <person name="Aerts A."/>
            <person name="Rouze P."/>
            <person name="Salamov A."/>
            <person name="Putnam N."/>
            <person name="Dupont C."/>
            <person name="Jorgensen R."/>
            <person name="Derelle E."/>
            <person name="Rombauts S."/>
            <person name="Zhou K."/>
            <person name="Otillar R."/>
            <person name="Merchant S.S."/>
            <person name="Podell S."/>
            <person name="Gaasterland T."/>
            <person name="Napoli C."/>
            <person name="Gendler K."/>
            <person name="Manuell A."/>
            <person name="Tai V."/>
            <person name="Vallon O."/>
            <person name="Piganeau G."/>
            <person name="Jancek S."/>
            <person name="Heijde M."/>
            <person name="Jabbari K."/>
            <person name="Bowler C."/>
            <person name="Lohr M."/>
            <person name="Robbens S."/>
            <person name="Werner G."/>
            <person name="Dubchak I."/>
            <person name="Pazour G.J."/>
            <person name="Ren Q."/>
            <person name="Paulsen I."/>
            <person name="Delwiche C."/>
            <person name="Schmutz J."/>
            <person name="Rokhsar D."/>
            <person name="Van de Peer Y."/>
            <person name="Moreau H."/>
            <person name="Grigoriev I.V."/>
        </authorList>
    </citation>
    <scope>NUCLEOTIDE SEQUENCE [LARGE SCALE GENOMIC DNA]</scope>
    <source>
        <strain evidence="4 5">CCE9901</strain>
    </source>
</reference>
<dbReference type="SMART" id="SM00360">
    <property type="entry name" value="RRM"/>
    <property type="match status" value="1"/>
</dbReference>
<dbReference type="Gramene" id="ABO93676">
    <property type="protein sequence ID" value="ABO93676"/>
    <property type="gene ID" value="OSTLU_13577"/>
</dbReference>
<keyword evidence="1" id="KW-0694">RNA-binding</keyword>
<dbReference type="EMBL" id="CP000581">
    <property type="protein sequence ID" value="ABO93676.1"/>
    <property type="molecule type" value="Genomic_DNA"/>
</dbReference>
<dbReference type="CDD" id="cd00590">
    <property type="entry name" value="RRM_SF"/>
    <property type="match status" value="1"/>
</dbReference>
<feature type="region of interest" description="Disordered" evidence="2">
    <location>
        <begin position="105"/>
        <end position="151"/>
    </location>
</feature>
<dbReference type="PROSITE" id="PS50102">
    <property type="entry name" value="RRM"/>
    <property type="match status" value="1"/>
</dbReference>